<reference evidence="3" key="1">
    <citation type="submission" date="2012-01" db="EMBL/GenBank/DDBJ databases">
        <title>The Genome Sequence of Oreochromis niloticus (Nile Tilapia).</title>
        <authorList>
            <consortium name="Broad Institute Genome Assembly Team"/>
            <consortium name="Broad Institute Sequencing Platform"/>
            <person name="Di Palma F."/>
            <person name="Johnson J."/>
            <person name="Lander E.S."/>
            <person name="Lindblad-Toh K."/>
        </authorList>
    </citation>
    <scope>NUCLEOTIDE SEQUENCE [LARGE SCALE GENOMIC DNA]</scope>
</reference>
<dbReference type="AlphaFoldDB" id="A0A669BS33"/>
<proteinExistence type="predicted"/>
<dbReference type="SUPFAM" id="SSF50156">
    <property type="entry name" value="PDZ domain-like"/>
    <property type="match status" value="1"/>
</dbReference>
<dbReference type="InterPro" id="IPR036034">
    <property type="entry name" value="PDZ_sf"/>
</dbReference>
<protein>
    <submittedName>
        <fullName evidence="2">Na(+)/H(+) exchange regulatory cofactor NHE-RF3</fullName>
    </submittedName>
</protein>
<evidence type="ECO:0000313" key="2">
    <source>
        <dbReference type="Ensembl" id="ENSONIP00000037370.1"/>
    </source>
</evidence>
<dbReference type="InterPro" id="IPR001478">
    <property type="entry name" value="PDZ"/>
</dbReference>
<dbReference type="Proteomes" id="UP000005207">
    <property type="component" value="Linkage group LG14"/>
</dbReference>
<keyword evidence="3" id="KW-1185">Reference proteome</keyword>
<evidence type="ECO:0000259" key="1">
    <source>
        <dbReference type="PROSITE" id="PS50106"/>
    </source>
</evidence>
<sequence>VEKEGIDNPALTKNSTVKNEGQSFGFHLCKYSQAFEITDLDPWSPAEHSGLKDGDRVLEVNEEYVVNMDFNRVSI</sequence>
<organism evidence="2 3">
    <name type="scientific">Oreochromis niloticus</name>
    <name type="common">Nile tilapia</name>
    <name type="synonym">Tilapia nilotica</name>
    <dbReference type="NCBI Taxonomy" id="8128"/>
    <lineage>
        <taxon>Eukaryota</taxon>
        <taxon>Metazoa</taxon>
        <taxon>Chordata</taxon>
        <taxon>Craniata</taxon>
        <taxon>Vertebrata</taxon>
        <taxon>Euteleostomi</taxon>
        <taxon>Actinopterygii</taxon>
        <taxon>Neopterygii</taxon>
        <taxon>Teleostei</taxon>
        <taxon>Neoteleostei</taxon>
        <taxon>Acanthomorphata</taxon>
        <taxon>Ovalentaria</taxon>
        <taxon>Cichlomorphae</taxon>
        <taxon>Cichliformes</taxon>
        <taxon>Cichlidae</taxon>
        <taxon>African cichlids</taxon>
        <taxon>Pseudocrenilabrinae</taxon>
        <taxon>Oreochromini</taxon>
        <taxon>Oreochromis</taxon>
    </lineage>
</organism>
<dbReference type="Pfam" id="PF00595">
    <property type="entry name" value="PDZ"/>
    <property type="match status" value="1"/>
</dbReference>
<accession>A0A669BS33</accession>
<name>A0A669BS33_ORENI</name>
<dbReference type="Ensembl" id="ENSONIT00000055498.1">
    <property type="protein sequence ID" value="ENSONIP00000037370.1"/>
    <property type="gene ID" value="ENSONIG00000031325.1"/>
</dbReference>
<dbReference type="PROSITE" id="PS50106">
    <property type="entry name" value="PDZ"/>
    <property type="match status" value="1"/>
</dbReference>
<gene>
    <name evidence="2" type="primary">LOC102083193</name>
</gene>
<dbReference type="Gene3D" id="2.30.42.10">
    <property type="match status" value="1"/>
</dbReference>
<dbReference type="GeneTree" id="ENSGT00950000182849"/>
<reference evidence="2" key="3">
    <citation type="submission" date="2025-09" db="UniProtKB">
        <authorList>
            <consortium name="Ensembl"/>
        </authorList>
    </citation>
    <scope>IDENTIFICATION</scope>
</reference>
<evidence type="ECO:0000313" key="3">
    <source>
        <dbReference type="Proteomes" id="UP000005207"/>
    </source>
</evidence>
<reference evidence="2" key="2">
    <citation type="submission" date="2025-08" db="UniProtKB">
        <authorList>
            <consortium name="Ensembl"/>
        </authorList>
    </citation>
    <scope>IDENTIFICATION</scope>
</reference>
<feature type="domain" description="PDZ" evidence="1">
    <location>
        <begin position="19"/>
        <end position="75"/>
    </location>
</feature>